<proteinExistence type="predicted"/>
<dbReference type="PROSITE" id="PS00109">
    <property type="entry name" value="PROTEIN_KINASE_TYR"/>
    <property type="match status" value="1"/>
</dbReference>
<gene>
    <name evidence="8" type="ORF">ENS82_03130</name>
</gene>
<dbReference type="InterPro" id="IPR015943">
    <property type="entry name" value="WD40/YVTN_repeat-like_dom_sf"/>
</dbReference>
<dbReference type="CDD" id="cd14014">
    <property type="entry name" value="STKc_PknB_like"/>
    <property type="match status" value="1"/>
</dbReference>
<comment type="caution">
    <text evidence="8">The sequence shown here is derived from an EMBL/GenBank/DDBJ whole genome shotgun (WGS) entry which is preliminary data.</text>
</comment>
<dbReference type="Gene3D" id="2.130.10.10">
    <property type="entry name" value="YVTN repeat-like/Quinoprotein amine dehydrogenase"/>
    <property type="match status" value="2"/>
</dbReference>
<evidence type="ECO:0000256" key="5">
    <source>
        <dbReference type="PROSITE-ProRule" id="PRU10141"/>
    </source>
</evidence>
<evidence type="ECO:0000256" key="2">
    <source>
        <dbReference type="ARBA" id="ARBA00022741"/>
    </source>
</evidence>
<feature type="region of interest" description="Disordered" evidence="6">
    <location>
        <begin position="283"/>
        <end position="305"/>
    </location>
</feature>
<dbReference type="EMBL" id="DSWI01000009">
    <property type="protein sequence ID" value="HFG19700.1"/>
    <property type="molecule type" value="Genomic_DNA"/>
</dbReference>
<keyword evidence="4 5" id="KW-0067">ATP-binding</keyword>
<evidence type="ECO:0000259" key="7">
    <source>
        <dbReference type="PROSITE" id="PS50011"/>
    </source>
</evidence>
<organism evidence="8">
    <name type="scientific">Meiothermus ruber</name>
    <dbReference type="NCBI Taxonomy" id="277"/>
    <lineage>
        <taxon>Bacteria</taxon>
        <taxon>Thermotogati</taxon>
        <taxon>Deinococcota</taxon>
        <taxon>Deinococci</taxon>
        <taxon>Thermales</taxon>
        <taxon>Thermaceae</taxon>
        <taxon>Meiothermus</taxon>
    </lineage>
</organism>
<dbReference type="Pfam" id="PF00069">
    <property type="entry name" value="Pkinase"/>
    <property type="match status" value="1"/>
</dbReference>
<dbReference type="InterPro" id="IPR008266">
    <property type="entry name" value="Tyr_kinase_AS"/>
</dbReference>
<sequence>MGAWPMSTTDKVKLAGRYRLLSPLGEGGMAEVWRAADERMDRLVAVKILHTYLPPSERSRFFREVKALSKLSHSGVVQVFDLGEEEGRTYFVMELVEGGSYDRLGPFEDGVEGLRLLTASARVLEALEHLHQRGVIHRDLTPRNILVTSEGQPKVMDFGLAYLMQESRHFTRTGITVGTPEYMAPEQAKGLALTPQADLYSFGAVLYRTFTGKPLFEGENDQSVLYQHVYEPPRPPHSLNPAIPLEVSELIQSLLQKTPGERPASAATAHAVLEETLRRYRESLSATPRAGASRSGHYPTGPARPEKLELRGIHDLSGEVAWPGELVAREGNLWVGAGQGIARLDLTDGSVYRQRLGDEVSAPPVVTDERVYVAAWDGRLTAMSLSGRPILSFPTRAEITAAPLVGDLIYLAGRDGFLYALDASGTLRWGFQAGSELSASPTLYRGLLFVASEGGWLFALDPQSGHLRYKVEAGAVHTAMPARGGLLFIPTWAGEIHAFDPLTREVQWSFDLEGELWGAPALDERHLYAASWAGKLHALDQKTGDEVWALEVGKVTAAPSLAHGVLYLGTEEGRVLGVDTKSGRLLFEATGLGPIQVPPLPYRGALYVATLAGKLYRFA</sequence>
<dbReference type="Pfam" id="PF13360">
    <property type="entry name" value="PQQ_2"/>
    <property type="match status" value="2"/>
</dbReference>
<evidence type="ECO:0000256" key="3">
    <source>
        <dbReference type="ARBA" id="ARBA00022777"/>
    </source>
</evidence>
<name>A0A7C3HHC1_MEIRU</name>
<dbReference type="AlphaFoldDB" id="A0A7C3HHC1"/>
<dbReference type="InterPro" id="IPR017441">
    <property type="entry name" value="Protein_kinase_ATP_BS"/>
</dbReference>
<accession>A0A7C3HHC1</accession>
<dbReference type="GO" id="GO:0004674">
    <property type="term" value="F:protein serine/threonine kinase activity"/>
    <property type="evidence" value="ECO:0007669"/>
    <property type="project" value="UniProtKB-KW"/>
</dbReference>
<dbReference type="Gene3D" id="1.10.510.10">
    <property type="entry name" value="Transferase(Phosphotransferase) domain 1"/>
    <property type="match status" value="1"/>
</dbReference>
<keyword evidence="3 8" id="KW-0418">Kinase</keyword>
<dbReference type="PROSITE" id="PS00107">
    <property type="entry name" value="PROTEIN_KINASE_ATP"/>
    <property type="match status" value="1"/>
</dbReference>
<evidence type="ECO:0000256" key="1">
    <source>
        <dbReference type="ARBA" id="ARBA00022679"/>
    </source>
</evidence>
<dbReference type="InterPro" id="IPR000719">
    <property type="entry name" value="Prot_kinase_dom"/>
</dbReference>
<protein>
    <submittedName>
        <fullName evidence="8">Serine/threonine protein kinase</fullName>
    </submittedName>
</protein>
<evidence type="ECO:0000313" key="8">
    <source>
        <dbReference type="EMBL" id="HFG19700.1"/>
    </source>
</evidence>
<dbReference type="PANTHER" id="PTHR43289">
    <property type="entry name" value="MITOGEN-ACTIVATED PROTEIN KINASE KINASE KINASE 20-RELATED"/>
    <property type="match status" value="1"/>
</dbReference>
<dbReference type="SUPFAM" id="SSF50998">
    <property type="entry name" value="Quinoprotein alcohol dehydrogenase-like"/>
    <property type="match status" value="1"/>
</dbReference>
<dbReference type="InterPro" id="IPR018391">
    <property type="entry name" value="PQQ_b-propeller_rpt"/>
</dbReference>
<dbReference type="GO" id="GO:0005524">
    <property type="term" value="F:ATP binding"/>
    <property type="evidence" value="ECO:0007669"/>
    <property type="project" value="UniProtKB-UniRule"/>
</dbReference>
<dbReference type="InterPro" id="IPR011047">
    <property type="entry name" value="Quinoprotein_ADH-like_sf"/>
</dbReference>
<reference evidence="8" key="1">
    <citation type="journal article" date="2020" name="mSystems">
        <title>Genome- and Community-Level Interaction Insights into Carbon Utilization and Element Cycling Functions of Hydrothermarchaeota in Hydrothermal Sediment.</title>
        <authorList>
            <person name="Zhou Z."/>
            <person name="Liu Y."/>
            <person name="Xu W."/>
            <person name="Pan J."/>
            <person name="Luo Z.H."/>
            <person name="Li M."/>
        </authorList>
    </citation>
    <scope>NUCLEOTIDE SEQUENCE [LARGE SCALE GENOMIC DNA]</scope>
    <source>
        <strain evidence="8">SpSt-524</strain>
    </source>
</reference>
<evidence type="ECO:0000256" key="6">
    <source>
        <dbReference type="SAM" id="MobiDB-lite"/>
    </source>
</evidence>
<dbReference type="InterPro" id="IPR002372">
    <property type="entry name" value="PQQ_rpt_dom"/>
</dbReference>
<dbReference type="SMART" id="SM00564">
    <property type="entry name" value="PQQ"/>
    <property type="match status" value="6"/>
</dbReference>
<keyword evidence="8" id="KW-0723">Serine/threonine-protein kinase</keyword>
<dbReference type="InterPro" id="IPR011009">
    <property type="entry name" value="Kinase-like_dom_sf"/>
</dbReference>
<feature type="binding site" evidence="5">
    <location>
        <position position="47"/>
    </location>
    <ligand>
        <name>ATP</name>
        <dbReference type="ChEBI" id="CHEBI:30616"/>
    </ligand>
</feature>
<keyword evidence="1" id="KW-0808">Transferase</keyword>
<evidence type="ECO:0000256" key="4">
    <source>
        <dbReference type="ARBA" id="ARBA00022840"/>
    </source>
</evidence>
<dbReference type="SUPFAM" id="SSF56112">
    <property type="entry name" value="Protein kinase-like (PK-like)"/>
    <property type="match status" value="1"/>
</dbReference>
<dbReference type="PROSITE" id="PS50011">
    <property type="entry name" value="PROTEIN_KINASE_DOM"/>
    <property type="match status" value="1"/>
</dbReference>
<feature type="domain" description="Protein kinase" evidence="7">
    <location>
        <begin position="18"/>
        <end position="273"/>
    </location>
</feature>
<dbReference type="PANTHER" id="PTHR43289:SF34">
    <property type="entry name" value="SERINE_THREONINE-PROTEIN KINASE YBDM-RELATED"/>
    <property type="match status" value="1"/>
</dbReference>
<dbReference type="Gene3D" id="3.30.200.20">
    <property type="entry name" value="Phosphorylase Kinase, domain 1"/>
    <property type="match status" value="1"/>
</dbReference>
<keyword evidence="2 5" id="KW-0547">Nucleotide-binding</keyword>